<evidence type="ECO:0000313" key="2">
    <source>
        <dbReference type="EMBL" id="CAE0490121.1"/>
    </source>
</evidence>
<dbReference type="EMBL" id="HBIP01009427">
    <property type="protein sequence ID" value="CAE0490122.1"/>
    <property type="molecule type" value="Transcribed_RNA"/>
</dbReference>
<accession>A0A6S8JJF5</accession>
<reference evidence="2" key="1">
    <citation type="submission" date="2021-01" db="EMBL/GenBank/DDBJ databases">
        <authorList>
            <person name="Corre E."/>
            <person name="Pelletier E."/>
            <person name="Niang G."/>
            <person name="Scheremetjew M."/>
            <person name="Finn R."/>
            <person name="Kale V."/>
            <person name="Holt S."/>
            <person name="Cochrane G."/>
            <person name="Meng A."/>
            <person name="Brown T."/>
            <person name="Cohen L."/>
        </authorList>
    </citation>
    <scope>NUCLEOTIDE SEQUENCE</scope>
    <source>
        <strain evidence="2">CCMP1320</strain>
    </source>
</reference>
<proteinExistence type="predicted"/>
<feature type="region of interest" description="Disordered" evidence="1">
    <location>
        <begin position="125"/>
        <end position="180"/>
    </location>
</feature>
<evidence type="ECO:0000313" key="3">
    <source>
        <dbReference type="EMBL" id="CAE0490122.1"/>
    </source>
</evidence>
<dbReference type="AlphaFoldDB" id="A0A6S8JJF5"/>
<name>A0A6S8JJF5_DUNTE</name>
<protein>
    <submittedName>
        <fullName evidence="2">Uncharacterized protein</fullName>
    </submittedName>
</protein>
<feature type="compositionally biased region" description="Basic and acidic residues" evidence="1">
    <location>
        <begin position="147"/>
        <end position="158"/>
    </location>
</feature>
<feature type="compositionally biased region" description="Low complexity" evidence="1">
    <location>
        <begin position="165"/>
        <end position="174"/>
    </location>
</feature>
<gene>
    <name evidence="2" type="ORF">DTER00134_LOCUS5192</name>
    <name evidence="3" type="ORF">DTER00134_LOCUS5193</name>
</gene>
<organism evidence="2">
    <name type="scientific">Dunaliella tertiolecta</name>
    <name type="common">Green alga</name>
    <dbReference type="NCBI Taxonomy" id="3047"/>
    <lineage>
        <taxon>Eukaryota</taxon>
        <taxon>Viridiplantae</taxon>
        <taxon>Chlorophyta</taxon>
        <taxon>core chlorophytes</taxon>
        <taxon>Chlorophyceae</taxon>
        <taxon>CS clade</taxon>
        <taxon>Chlamydomonadales</taxon>
        <taxon>Dunaliellaceae</taxon>
        <taxon>Dunaliella</taxon>
    </lineage>
</organism>
<evidence type="ECO:0000256" key="1">
    <source>
        <dbReference type="SAM" id="MobiDB-lite"/>
    </source>
</evidence>
<dbReference type="EMBL" id="HBIP01009426">
    <property type="protein sequence ID" value="CAE0490121.1"/>
    <property type="molecule type" value="Transcribed_RNA"/>
</dbReference>
<sequence>MYLFYCLGSPLLAPVSPRGGLAYWGAQDVCHPVSILGGARCVRHPHPFHATTLGITFVNEAMQRRERDQRHRLQQEPHPLLQALEQVHREEREELRASHRGALRDLGARHDQLWEVQRELFRATRPHRPSEYQQQRQIEREEDVEADLGRQHRAEELTLQHSHTQQLRDLSQRQQQERSHYYTVQAPVQHAAPRWQPS</sequence>